<dbReference type="EMBL" id="CP001734">
    <property type="protein sequence ID" value="ACV67991.1"/>
    <property type="molecule type" value="Genomic_DNA"/>
</dbReference>
<reference evidence="2 3" key="2">
    <citation type="journal article" date="2010" name="Stand. Genomic Sci.">
        <title>Complete genome sequence of Desulfohalobium retbaense type strain (HR(100)).</title>
        <authorList>
            <person name="Spring S."/>
            <person name="Nolan M."/>
            <person name="Lapidus A."/>
            <person name="Glavina Del Rio T."/>
            <person name="Copeland A."/>
            <person name="Tice H."/>
            <person name="Cheng J.F."/>
            <person name="Lucas S."/>
            <person name="Land M."/>
            <person name="Chen F."/>
            <person name="Bruce D."/>
            <person name="Goodwin L."/>
            <person name="Pitluck S."/>
            <person name="Ivanova N."/>
            <person name="Mavromatis K."/>
            <person name="Mikhailova N."/>
            <person name="Pati A."/>
            <person name="Chen A."/>
            <person name="Palaniappan K."/>
            <person name="Hauser L."/>
            <person name="Chang Y.J."/>
            <person name="Jeffries C.D."/>
            <person name="Munk C."/>
            <person name="Kiss H."/>
            <person name="Chain P."/>
            <person name="Han C."/>
            <person name="Brettin T."/>
            <person name="Detter J.C."/>
            <person name="Schuler E."/>
            <person name="Goker M."/>
            <person name="Rohde M."/>
            <person name="Bristow J."/>
            <person name="Eisen J.A."/>
            <person name="Markowitz V."/>
            <person name="Hugenholtz P."/>
            <person name="Kyrpides N.C."/>
            <person name="Klenk H.P."/>
        </authorList>
    </citation>
    <scope>NUCLEOTIDE SEQUENCE [LARGE SCALE GENOMIC DNA]</scope>
    <source>
        <strain evidence="2 3">DSM 5692</strain>
    </source>
</reference>
<keyword evidence="3" id="KW-1185">Reference proteome</keyword>
<evidence type="ECO:0000313" key="3">
    <source>
        <dbReference type="Proteomes" id="UP000001052"/>
    </source>
</evidence>
<dbReference type="HOGENOM" id="CLU_2394960_0_0_7"/>
<keyword evidence="1" id="KW-0812">Transmembrane</keyword>
<feature type="transmembrane region" description="Helical" evidence="1">
    <location>
        <begin position="12"/>
        <end position="39"/>
    </location>
</feature>
<dbReference type="STRING" id="485915.Dret_0699"/>
<protein>
    <submittedName>
        <fullName evidence="2">Uncharacterized protein</fullName>
    </submittedName>
</protein>
<evidence type="ECO:0000256" key="1">
    <source>
        <dbReference type="SAM" id="Phobius"/>
    </source>
</evidence>
<dbReference type="KEGG" id="drt:Dret_0699"/>
<keyword evidence="1" id="KW-1133">Transmembrane helix</keyword>
<name>C8X0P4_DESRD</name>
<keyword evidence="1" id="KW-0472">Membrane</keyword>
<feature type="transmembrane region" description="Helical" evidence="1">
    <location>
        <begin position="45"/>
        <end position="63"/>
    </location>
</feature>
<sequence>MARPRSRFPRESTLVMVLYSIGLCALILALILAVRMLFIAKGLPALAFFGSLLGFAAILFFYAKNTGLNQRRLVLQYYVLRDRQQQEKAKQDP</sequence>
<dbReference type="Proteomes" id="UP000001052">
    <property type="component" value="Chromosome"/>
</dbReference>
<dbReference type="RefSeq" id="WP_015751149.1">
    <property type="nucleotide sequence ID" value="NC_013223.1"/>
</dbReference>
<organism evidence="2 3">
    <name type="scientific">Desulfohalobium retbaense (strain ATCC 49708 / DSM 5692 / JCM 16813 / HR100)</name>
    <dbReference type="NCBI Taxonomy" id="485915"/>
    <lineage>
        <taxon>Bacteria</taxon>
        <taxon>Pseudomonadati</taxon>
        <taxon>Thermodesulfobacteriota</taxon>
        <taxon>Desulfovibrionia</taxon>
        <taxon>Desulfovibrionales</taxon>
        <taxon>Desulfohalobiaceae</taxon>
        <taxon>Desulfohalobium</taxon>
    </lineage>
</organism>
<proteinExistence type="predicted"/>
<dbReference type="AlphaFoldDB" id="C8X0P4"/>
<reference evidence="3" key="1">
    <citation type="submission" date="2009-09" db="EMBL/GenBank/DDBJ databases">
        <title>The complete chromosome of Desulfohalobium retbaense DSM 5692.</title>
        <authorList>
            <consortium name="US DOE Joint Genome Institute (JGI-PGF)"/>
            <person name="Lucas S."/>
            <person name="Copeland A."/>
            <person name="Lapidus A."/>
            <person name="Glavina del Rio T."/>
            <person name="Dalin E."/>
            <person name="Tice H."/>
            <person name="Bruce D."/>
            <person name="Goodwin L."/>
            <person name="Pitluck S."/>
            <person name="Kyrpides N."/>
            <person name="Mavromatis K."/>
            <person name="Ivanova N."/>
            <person name="Mikhailova N."/>
            <person name="Munk A.C."/>
            <person name="Brettin T."/>
            <person name="Detter J.C."/>
            <person name="Han C."/>
            <person name="Tapia R."/>
            <person name="Larimer F."/>
            <person name="Land M."/>
            <person name="Hauser L."/>
            <person name="Markowitz V."/>
            <person name="Cheng J.-F."/>
            <person name="Hugenholtz P."/>
            <person name="Woyke T."/>
            <person name="Wu D."/>
            <person name="Spring S."/>
            <person name="Klenk H.-P."/>
            <person name="Eisen J.A."/>
        </authorList>
    </citation>
    <scope>NUCLEOTIDE SEQUENCE [LARGE SCALE GENOMIC DNA]</scope>
    <source>
        <strain evidence="3">DSM 5692</strain>
    </source>
</reference>
<accession>C8X0P4</accession>
<evidence type="ECO:0000313" key="2">
    <source>
        <dbReference type="EMBL" id="ACV67991.1"/>
    </source>
</evidence>
<gene>
    <name evidence="2" type="ordered locus">Dret_0699</name>
</gene>